<feature type="transmembrane region" description="Helical" evidence="2">
    <location>
        <begin position="192"/>
        <end position="215"/>
    </location>
</feature>
<feature type="region of interest" description="Disordered" evidence="1">
    <location>
        <begin position="1"/>
        <end position="91"/>
    </location>
</feature>
<keyword evidence="4" id="KW-1185">Reference proteome</keyword>
<feature type="transmembrane region" description="Helical" evidence="2">
    <location>
        <begin position="114"/>
        <end position="132"/>
    </location>
</feature>
<reference evidence="3 4" key="1">
    <citation type="submission" date="2024-04" db="EMBL/GenBank/DDBJ databases">
        <title>Polymorphospora sp. isolated from Baiyangdian Lake in Xiong'an New Area.</title>
        <authorList>
            <person name="Zhang X."/>
            <person name="Liu J."/>
        </authorList>
    </citation>
    <scope>NUCLEOTIDE SEQUENCE [LARGE SCALE GENOMIC DNA]</scope>
    <source>
        <strain evidence="3 4">2-325</strain>
    </source>
</reference>
<accession>A0ABV5CWJ1</accession>
<feature type="transmembrane region" description="Helical" evidence="2">
    <location>
        <begin position="297"/>
        <end position="323"/>
    </location>
</feature>
<feature type="transmembrane region" description="Helical" evidence="2">
    <location>
        <begin position="144"/>
        <end position="163"/>
    </location>
</feature>
<feature type="transmembrane region" description="Helical" evidence="2">
    <location>
        <begin position="384"/>
        <end position="404"/>
    </location>
</feature>
<feature type="transmembrane region" description="Helical" evidence="2">
    <location>
        <begin position="335"/>
        <end position="354"/>
    </location>
</feature>
<feature type="transmembrane region" description="Helical" evidence="2">
    <location>
        <begin position="257"/>
        <end position="276"/>
    </location>
</feature>
<name>A0ABV5CWJ1_9ACTN</name>
<feature type="region of interest" description="Disordered" evidence="1">
    <location>
        <begin position="431"/>
        <end position="469"/>
    </location>
</feature>
<proteinExistence type="predicted"/>
<protein>
    <submittedName>
        <fullName evidence="3">ABC transporter permease</fullName>
    </submittedName>
</protein>
<dbReference type="EMBL" id="JBCGDC010000089">
    <property type="protein sequence ID" value="MFB6396380.1"/>
    <property type="molecule type" value="Genomic_DNA"/>
</dbReference>
<keyword evidence="2" id="KW-0812">Transmembrane</keyword>
<keyword evidence="2" id="KW-0472">Membrane</keyword>
<organism evidence="3 4">
    <name type="scientific">Polymorphospora lycopeni</name>
    <dbReference type="NCBI Taxonomy" id="3140240"/>
    <lineage>
        <taxon>Bacteria</taxon>
        <taxon>Bacillati</taxon>
        <taxon>Actinomycetota</taxon>
        <taxon>Actinomycetes</taxon>
        <taxon>Micromonosporales</taxon>
        <taxon>Micromonosporaceae</taxon>
        <taxon>Polymorphospora</taxon>
    </lineage>
</organism>
<evidence type="ECO:0000313" key="4">
    <source>
        <dbReference type="Proteomes" id="UP001582793"/>
    </source>
</evidence>
<evidence type="ECO:0000256" key="2">
    <source>
        <dbReference type="SAM" id="Phobius"/>
    </source>
</evidence>
<feature type="compositionally biased region" description="Basic and acidic residues" evidence="1">
    <location>
        <begin position="1"/>
        <end position="14"/>
    </location>
</feature>
<dbReference type="RefSeq" id="WP_375735835.1">
    <property type="nucleotide sequence ID" value="NZ_JBCGDC010000089.1"/>
</dbReference>
<evidence type="ECO:0000256" key="1">
    <source>
        <dbReference type="SAM" id="MobiDB-lite"/>
    </source>
</evidence>
<gene>
    <name evidence="3" type="ORF">AAFH96_25220</name>
</gene>
<feature type="compositionally biased region" description="Low complexity" evidence="1">
    <location>
        <begin position="41"/>
        <end position="68"/>
    </location>
</feature>
<feature type="transmembrane region" description="Helical" evidence="2">
    <location>
        <begin position="361"/>
        <end position="378"/>
    </location>
</feature>
<comment type="caution">
    <text evidence="3">The sequence shown here is derived from an EMBL/GenBank/DDBJ whole genome shotgun (WGS) entry which is preliminary data.</text>
</comment>
<evidence type="ECO:0000313" key="3">
    <source>
        <dbReference type="EMBL" id="MFB6396380.1"/>
    </source>
</evidence>
<feature type="transmembrane region" description="Helical" evidence="2">
    <location>
        <begin position="220"/>
        <end position="237"/>
    </location>
</feature>
<keyword evidence="2" id="KW-1133">Transmembrane helix</keyword>
<dbReference type="Proteomes" id="UP001582793">
    <property type="component" value="Unassembled WGS sequence"/>
</dbReference>
<sequence>MSYDESRLPRRDPAGTDPLFGSRNDSALDPGRDSDPDPLPGRRAPGGPAATSPAGVATTAATGSSTGPDGAGERRTADPGTTATQRTVPPAVLEDVFDDPAHGEPGRDRMAIHVAWEIVLLLGVLAVAFLLYRENPDAVRVDALDSLLVFAAALGLLTLATGLTLRAGTPNLALGPVAIAAALHFAEQSDRGVLDTVAVAALAAAALGAVIAVVVVGFHVPAWAATLGAALAVMVFIGQRSAPVTVQSTYDPTGQALYFFGGFAALALLGGLLGSIRAIRRTVGRFRPVADPARRRGALAGALAAAVLVSSMLFAVVAGVLLAGGTTGPVVPTPGLEWTGLALGATLLGGTSVFGRRGGIFGSLLTVVLVTLFITYAAERGWDISLYAVAAATIVAGLVVSRLVETFGRPRSATVRDEDWLNEPAITRTSGWSELRSQDPDSWSSGLPPQPADRRLDSWGSGRWGSEDR</sequence>